<keyword evidence="1" id="KW-0812">Transmembrane</keyword>
<dbReference type="EMBL" id="PDCK01000040">
    <property type="protein sequence ID" value="PRQ49583.1"/>
    <property type="molecule type" value="Genomic_DNA"/>
</dbReference>
<comment type="caution">
    <text evidence="2">The sequence shown here is derived from an EMBL/GenBank/DDBJ whole genome shotgun (WGS) entry which is preliminary data.</text>
</comment>
<reference evidence="2 3" key="1">
    <citation type="journal article" date="2018" name="Nat. Genet.">
        <title>The Rosa genome provides new insights in the design of modern roses.</title>
        <authorList>
            <person name="Bendahmane M."/>
        </authorList>
    </citation>
    <scope>NUCLEOTIDE SEQUENCE [LARGE SCALE GENOMIC DNA]</scope>
    <source>
        <strain evidence="3">cv. Old Blush</strain>
    </source>
</reference>
<evidence type="ECO:0000256" key="1">
    <source>
        <dbReference type="SAM" id="Phobius"/>
    </source>
</evidence>
<keyword evidence="1" id="KW-0472">Membrane</keyword>
<protein>
    <submittedName>
        <fullName evidence="2">Uncharacterized protein</fullName>
    </submittedName>
</protein>
<dbReference type="Gramene" id="PRQ49583">
    <property type="protein sequence ID" value="PRQ49583"/>
    <property type="gene ID" value="RchiOBHm_Chr2g0123541"/>
</dbReference>
<feature type="transmembrane region" description="Helical" evidence="1">
    <location>
        <begin position="21"/>
        <end position="42"/>
    </location>
</feature>
<name>A0A2P6RT22_ROSCH</name>
<keyword evidence="1" id="KW-1133">Transmembrane helix</keyword>
<evidence type="ECO:0000313" key="2">
    <source>
        <dbReference type="EMBL" id="PRQ49583.1"/>
    </source>
</evidence>
<evidence type="ECO:0000313" key="3">
    <source>
        <dbReference type="Proteomes" id="UP000238479"/>
    </source>
</evidence>
<sequence>MAMGRSFHFSINREKSEIISLFPLSFSGSFFFLSLFSLGRYLRYQRFSTDPTRPGFSGELWRSLAVKLG</sequence>
<proteinExistence type="predicted"/>
<organism evidence="2 3">
    <name type="scientific">Rosa chinensis</name>
    <name type="common">China rose</name>
    <dbReference type="NCBI Taxonomy" id="74649"/>
    <lineage>
        <taxon>Eukaryota</taxon>
        <taxon>Viridiplantae</taxon>
        <taxon>Streptophyta</taxon>
        <taxon>Embryophyta</taxon>
        <taxon>Tracheophyta</taxon>
        <taxon>Spermatophyta</taxon>
        <taxon>Magnoliopsida</taxon>
        <taxon>eudicotyledons</taxon>
        <taxon>Gunneridae</taxon>
        <taxon>Pentapetalae</taxon>
        <taxon>rosids</taxon>
        <taxon>fabids</taxon>
        <taxon>Rosales</taxon>
        <taxon>Rosaceae</taxon>
        <taxon>Rosoideae</taxon>
        <taxon>Rosoideae incertae sedis</taxon>
        <taxon>Rosa</taxon>
    </lineage>
</organism>
<dbReference type="AlphaFoldDB" id="A0A2P6RT22"/>
<dbReference type="Proteomes" id="UP000238479">
    <property type="component" value="Chromosome 2"/>
</dbReference>
<gene>
    <name evidence="2" type="ORF">RchiOBHm_Chr2g0123541</name>
</gene>
<accession>A0A2P6RT22</accession>
<keyword evidence="3" id="KW-1185">Reference proteome</keyword>